<organism evidence="2 3">
    <name type="scientific">Parabacteroides distasonis</name>
    <dbReference type="NCBI Taxonomy" id="823"/>
    <lineage>
        <taxon>Bacteria</taxon>
        <taxon>Pseudomonadati</taxon>
        <taxon>Bacteroidota</taxon>
        <taxon>Bacteroidia</taxon>
        <taxon>Bacteroidales</taxon>
        <taxon>Tannerellaceae</taxon>
        <taxon>Parabacteroides</taxon>
    </lineage>
</organism>
<dbReference type="Pfam" id="PF00550">
    <property type="entry name" value="PP-binding"/>
    <property type="match status" value="1"/>
</dbReference>
<dbReference type="AlphaFoldDB" id="A0A7L5ED03"/>
<dbReference type="InterPro" id="IPR009081">
    <property type="entry name" value="PP-bd_ACP"/>
</dbReference>
<sequence>MDLEKFIEDFASQFDDTDASEIKADTKFRELEEWSSLTALSIIAMVDDEYEVQLKGNEMRAAVTVKDLYNVVKSKRDV</sequence>
<evidence type="ECO:0000313" key="2">
    <source>
        <dbReference type="EMBL" id="QJE28425.1"/>
    </source>
</evidence>
<dbReference type="EMBL" id="CP051672">
    <property type="protein sequence ID" value="QJE28425.1"/>
    <property type="molecule type" value="Genomic_DNA"/>
</dbReference>
<reference evidence="2 3" key="1">
    <citation type="submission" date="2020-04" db="EMBL/GenBank/DDBJ databases">
        <title>Complete Genomes and Methylome analysis of CBBP consortium that reverse antibiotic-induced susceptibility to vancomycin-resistant Enterococcus faecium infection.</title>
        <authorList>
            <person name="Fomenkov A."/>
            <person name="Zhang Z."/>
            <person name="Pamer E."/>
            <person name="Roberts R.J."/>
        </authorList>
    </citation>
    <scope>NUCLEOTIDE SEQUENCE [LARGE SCALE GENOMIC DNA]</scope>
    <source>
        <strain evidence="3">CBBP</strain>
    </source>
</reference>
<dbReference type="Proteomes" id="UP000501982">
    <property type="component" value="Chromosome"/>
</dbReference>
<dbReference type="SUPFAM" id="SSF47336">
    <property type="entry name" value="ACP-like"/>
    <property type="match status" value="1"/>
</dbReference>
<dbReference type="Gene3D" id="1.10.1200.10">
    <property type="entry name" value="ACP-like"/>
    <property type="match status" value="1"/>
</dbReference>
<gene>
    <name evidence="2" type="ORF">HHO38_08795</name>
</gene>
<name>A0A7L5ED03_PARDI</name>
<protein>
    <submittedName>
        <fullName evidence="2">Acyl carrier protein</fullName>
    </submittedName>
</protein>
<dbReference type="RefSeq" id="WP_170105577.1">
    <property type="nucleotide sequence ID" value="NZ_CP051672.1"/>
</dbReference>
<evidence type="ECO:0000313" key="3">
    <source>
        <dbReference type="Proteomes" id="UP000501982"/>
    </source>
</evidence>
<accession>A0A7L5ED03</accession>
<feature type="domain" description="Carrier" evidence="1">
    <location>
        <begin position="14"/>
        <end position="70"/>
    </location>
</feature>
<dbReference type="InterPro" id="IPR036736">
    <property type="entry name" value="ACP-like_sf"/>
</dbReference>
<proteinExistence type="predicted"/>
<evidence type="ECO:0000259" key="1">
    <source>
        <dbReference type="Pfam" id="PF00550"/>
    </source>
</evidence>